<dbReference type="GO" id="GO:0097347">
    <property type="term" value="C:TAM protein secretion complex"/>
    <property type="evidence" value="ECO:0007669"/>
    <property type="project" value="TreeGrafter"/>
</dbReference>
<keyword evidence="2" id="KW-0812">Transmembrane</keyword>
<dbReference type="EMBL" id="LXEN01000094">
    <property type="protein sequence ID" value="OAT27104.1"/>
    <property type="molecule type" value="Genomic_DNA"/>
</dbReference>
<comment type="subcellular location">
    <subcellularLocation>
        <location evidence="1">Membrane</location>
        <topology evidence="1">Single-pass membrane protein</topology>
    </subcellularLocation>
</comment>
<dbReference type="GO" id="GO:0009306">
    <property type="term" value="P:protein secretion"/>
    <property type="evidence" value="ECO:0007669"/>
    <property type="project" value="InterPro"/>
</dbReference>
<evidence type="ECO:0000313" key="7">
    <source>
        <dbReference type="Proteomes" id="UP000094023"/>
    </source>
</evidence>
<dbReference type="InterPro" id="IPR007452">
    <property type="entry name" value="TamB_C"/>
</dbReference>
<dbReference type="Proteomes" id="UP000094023">
    <property type="component" value="Unassembled WGS sequence"/>
</dbReference>
<dbReference type="Pfam" id="PF04357">
    <property type="entry name" value="TamB"/>
    <property type="match status" value="1"/>
</dbReference>
<dbReference type="RefSeq" id="WP_066749856.1">
    <property type="nucleotide sequence ID" value="NZ_LXEN01000094.1"/>
</dbReference>
<sequence>MMKWLKWIVLTLLLILLLIVGALTWILGTQSGLHFAINSAARWVPGLVIEDVRGGWQDLRLSGVEYKMPGVDVNVGELSLGLKLACLKDKQVCIDELGTRDVVVNIDTSAFPPSEETPPSEPLTQLNAPLPIFLNSLSLKNTHLTIDDMAISLDEFTTAAQWQEHQVILKPTVIDSLLVALPKTPEPVEEGSPQAIAQNVKDAALLEPKPEPKTPEEKEQALADTIKAIFDKPLLADLPDIVIPVDVKVEGIEGKQLQVTGDTPVTINKLFLQADTQDKHVTLNKFTVDAPEGEITIEGGITLDKQWPVTLDVNAAIREVKGLEDFKDQQVALSLRGALLDELALNLSLTGAVTATLDAQAQLAKAHLPLKLTLESKNVRWPLTGDVQYQLNDTRLRLNGQTDNYDLSLRSDIQGQEIPPAKLTLDAKGNEEKIELTRLRLAALQGHADITGVADWSKAISWNALLTISGINTVKQYPDIPAKLEGRIATTGSLYGGSWQLRVPEITLDGNIKNNLIKARGNAYGNNSGQWNIPQLNIILGKNNLNIAGHLGDKWALDADINAPGLNGLVPGLAGVIKGKVNVRGDINKPQIFADINAKGIKWQDQVSVDSVTIKGDVQSDKEISGKLAITAHQLKQADLIVRQLTLDASGGEKQHKLTLKIDGEPVSGGLTLAGSFDKEKQQWKGTLNNTAFDTPVGEWRLNKAMSLDLLAEKQQVTIGSHCWVNPNAQICVPKAITVGESGSAAITLTRFDLAMIKPFLPPETSLKGVFTGDATATWTAKGGLPKASVNLKGQGVGLKQNVDGTILPIDFDAITLNAGVNNGKATLQWLISIAGNGNFKGNVNVSDLEKKRQLSGNIDIDNLTLDLIKPFLGKGEIAQGQVGANLRLGGNVQSPLLFGHFGINQLKVTGHWIPFDITKGNVDINFDGATSDLAGRIETPEGYLNLTGNADWRKLDEWRAVIAANGNKLRVSLPPMVRIDVNPDLVFEAGPNLLKLDGRIDIPWARIVVQEIPESAVSASSDEVMLDKDLQPIAPKQSSIPIQSNLAINIGDDVTLDAFGLKARLTGTLKVNQDKQGLGLNGQVDIPRGEFRAYGQDLIVRKGQILFSGPVDQPYLNIEAIRNPDNTADNVIAGVRVTGLADKPKVEIFSEPAKTQQEALSYLLRGQGLESGDSDSAQMTAMLIGLGVGQSGQLVGSIGETFGVSDLALDTQGVGDNSQVVVSGKITNDLQVKYGVGIFDSLATLTLRYRLMPRLYLQAVSGMNQAIDLLYQFEF</sequence>
<dbReference type="AlphaFoldDB" id="A0A198FRL1"/>
<accession>A0A198FRL1</accession>
<dbReference type="GO" id="GO:0005886">
    <property type="term" value="C:plasma membrane"/>
    <property type="evidence" value="ECO:0007669"/>
    <property type="project" value="InterPro"/>
</dbReference>
<name>A0A198FRL1_9GAMM</name>
<keyword evidence="7" id="KW-1185">Reference proteome</keyword>
<evidence type="ECO:0000256" key="3">
    <source>
        <dbReference type="ARBA" id="ARBA00022989"/>
    </source>
</evidence>
<comment type="caution">
    <text evidence="6">The sequence shown here is derived from an EMBL/GenBank/DDBJ whole genome shotgun (WGS) entry which is preliminary data.</text>
</comment>
<keyword evidence="3" id="KW-1133">Transmembrane helix</keyword>
<protein>
    <submittedName>
        <fullName evidence="6">YtfN family protein</fullName>
    </submittedName>
</protein>
<organism evidence="6 7">
    <name type="scientific">Proteus myxofaciens ATCC 19692</name>
    <dbReference type="NCBI Taxonomy" id="1354337"/>
    <lineage>
        <taxon>Bacteria</taxon>
        <taxon>Pseudomonadati</taxon>
        <taxon>Pseudomonadota</taxon>
        <taxon>Gammaproteobacteria</taxon>
        <taxon>Enterobacterales</taxon>
        <taxon>Morganellaceae</taxon>
        <taxon>Proteus</taxon>
    </lineage>
</organism>
<keyword evidence="4" id="KW-0472">Membrane</keyword>
<evidence type="ECO:0000259" key="5">
    <source>
        <dbReference type="Pfam" id="PF04357"/>
    </source>
</evidence>
<dbReference type="OrthoDB" id="5555605at2"/>
<feature type="domain" description="Translocation and assembly module TamB C-terminal" evidence="5">
    <location>
        <begin position="942"/>
        <end position="1276"/>
    </location>
</feature>
<proteinExistence type="predicted"/>
<dbReference type="PATRIC" id="fig|1354337.4.peg.1964"/>
<dbReference type="PANTHER" id="PTHR36985">
    <property type="entry name" value="TRANSLOCATION AND ASSEMBLY MODULE SUBUNIT TAMB"/>
    <property type="match status" value="1"/>
</dbReference>
<evidence type="ECO:0000256" key="2">
    <source>
        <dbReference type="ARBA" id="ARBA00022692"/>
    </source>
</evidence>
<dbReference type="PANTHER" id="PTHR36985:SF1">
    <property type="entry name" value="TRANSLOCATION AND ASSEMBLY MODULE SUBUNIT TAMB"/>
    <property type="match status" value="1"/>
</dbReference>
<reference evidence="6 7" key="1">
    <citation type="submission" date="2016-04" db="EMBL/GenBank/DDBJ databases">
        <title>ATOL: Assembling a taxonomically balanced genome-scale reconstruction of the evolutionary history of the Enterobacteriaceae.</title>
        <authorList>
            <person name="Plunkett G.III."/>
            <person name="Neeno-Eckwall E.C."/>
            <person name="Glasner J.D."/>
            <person name="Perna N.T."/>
        </authorList>
    </citation>
    <scope>NUCLEOTIDE SEQUENCE [LARGE SCALE GENOMIC DNA]</scope>
    <source>
        <strain evidence="6 7">ATCC 19692</strain>
    </source>
</reference>
<evidence type="ECO:0000256" key="1">
    <source>
        <dbReference type="ARBA" id="ARBA00004167"/>
    </source>
</evidence>
<evidence type="ECO:0000256" key="4">
    <source>
        <dbReference type="ARBA" id="ARBA00023136"/>
    </source>
</evidence>
<dbReference type="STRING" id="1354337.M983_1920"/>
<evidence type="ECO:0000313" key="6">
    <source>
        <dbReference type="EMBL" id="OAT27104.1"/>
    </source>
</evidence>
<gene>
    <name evidence="6" type="ORF">M983_1920</name>
</gene>